<sequence>MKLCTSFCTDGSILQRTWFLLSKSKH</sequence>
<accession>A0A0A9BX85</accession>
<dbReference type="EMBL" id="GBRH01229974">
    <property type="protein sequence ID" value="JAD67921.1"/>
    <property type="molecule type" value="Transcribed_RNA"/>
</dbReference>
<dbReference type="AlphaFoldDB" id="A0A0A9BX85"/>
<organism evidence="1">
    <name type="scientific">Arundo donax</name>
    <name type="common">Giant reed</name>
    <name type="synonym">Donax arundinaceus</name>
    <dbReference type="NCBI Taxonomy" id="35708"/>
    <lineage>
        <taxon>Eukaryota</taxon>
        <taxon>Viridiplantae</taxon>
        <taxon>Streptophyta</taxon>
        <taxon>Embryophyta</taxon>
        <taxon>Tracheophyta</taxon>
        <taxon>Spermatophyta</taxon>
        <taxon>Magnoliopsida</taxon>
        <taxon>Liliopsida</taxon>
        <taxon>Poales</taxon>
        <taxon>Poaceae</taxon>
        <taxon>PACMAD clade</taxon>
        <taxon>Arundinoideae</taxon>
        <taxon>Arundineae</taxon>
        <taxon>Arundo</taxon>
    </lineage>
</organism>
<reference evidence="1" key="2">
    <citation type="journal article" date="2015" name="Data Brief">
        <title>Shoot transcriptome of the giant reed, Arundo donax.</title>
        <authorList>
            <person name="Barrero R.A."/>
            <person name="Guerrero F.D."/>
            <person name="Moolhuijzen P."/>
            <person name="Goolsby J.A."/>
            <person name="Tidwell J."/>
            <person name="Bellgard S.E."/>
            <person name="Bellgard M.I."/>
        </authorList>
    </citation>
    <scope>NUCLEOTIDE SEQUENCE</scope>
    <source>
        <tissue evidence="1">Shoot tissue taken approximately 20 cm above the soil surface</tissue>
    </source>
</reference>
<proteinExistence type="predicted"/>
<name>A0A0A9BX85_ARUDO</name>
<evidence type="ECO:0000313" key="1">
    <source>
        <dbReference type="EMBL" id="JAD67921.1"/>
    </source>
</evidence>
<protein>
    <submittedName>
        <fullName evidence="1">Uncharacterized protein</fullName>
    </submittedName>
</protein>
<reference evidence="1" key="1">
    <citation type="submission" date="2014-09" db="EMBL/GenBank/DDBJ databases">
        <authorList>
            <person name="Magalhaes I.L.F."/>
            <person name="Oliveira U."/>
            <person name="Santos F.R."/>
            <person name="Vidigal T.H.D.A."/>
            <person name="Brescovit A.D."/>
            <person name="Santos A.J."/>
        </authorList>
    </citation>
    <scope>NUCLEOTIDE SEQUENCE</scope>
    <source>
        <tissue evidence="1">Shoot tissue taken approximately 20 cm above the soil surface</tissue>
    </source>
</reference>